<proteinExistence type="predicted"/>
<accession>G0UPA1</accession>
<sequence length="108" mass="11712">MQRGTIVLVHTSGAPCLFRAQLIRSASRCEAPNILLYLCPLDLSKLDGGERAPQYNHPQSSGPFLHLPSNAVKHICFLCAAATACCATTPSSCSRTFHFQTYRSSAKT</sequence>
<dbReference type="EMBL" id="HE575320">
    <property type="protein sequence ID" value="CCC91212.1"/>
    <property type="molecule type" value="Genomic_DNA"/>
</dbReference>
<reference evidence="1" key="1">
    <citation type="journal article" date="2012" name="Proc. Natl. Acad. Sci. U.S.A.">
        <title>Antigenic diversity is generated by distinct evolutionary mechanisms in African trypanosome species.</title>
        <authorList>
            <person name="Jackson A.P."/>
            <person name="Berry A."/>
            <person name="Aslett M."/>
            <person name="Allison H.C."/>
            <person name="Burton P."/>
            <person name="Vavrova-Anderson J."/>
            <person name="Brown R."/>
            <person name="Browne H."/>
            <person name="Corton N."/>
            <person name="Hauser H."/>
            <person name="Gamble J."/>
            <person name="Gilderthorp R."/>
            <person name="Marcello L."/>
            <person name="McQuillan J."/>
            <person name="Otto T.D."/>
            <person name="Quail M.A."/>
            <person name="Sanders M.J."/>
            <person name="van Tonder A."/>
            <person name="Ginger M.L."/>
            <person name="Field M.C."/>
            <person name="Barry J.D."/>
            <person name="Hertz-Fowler C."/>
            <person name="Berriman M."/>
        </authorList>
    </citation>
    <scope>NUCLEOTIDE SEQUENCE</scope>
    <source>
        <strain evidence="1">IL3000</strain>
    </source>
</reference>
<name>G0UPA1_TRYCI</name>
<evidence type="ECO:0000313" key="1">
    <source>
        <dbReference type="EMBL" id="CCC91212.1"/>
    </source>
</evidence>
<dbReference type="AlphaFoldDB" id="G0UPA1"/>
<protein>
    <submittedName>
        <fullName evidence="1">Uncharacterized protein</fullName>
    </submittedName>
</protein>
<gene>
    <name evidence="1" type="ORF">TCIL3000_7_110</name>
</gene>
<organism evidence="1">
    <name type="scientific">Trypanosoma congolense (strain IL3000)</name>
    <dbReference type="NCBI Taxonomy" id="1068625"/>
    <lineage>
        <taxon>Eukaryota</taxon>
        <taxon>Discoba</taxon>
        <taxon>Euglenozoa</taxon>
        <taxon>Kinetoplastea</taxon>
        <taxon>Metakinetoplastina</taxon>
        <taxon>Trypanosomatida</taxon>
        <taxon>Trypanosomatidae</taxon>
        <taxon>Trypanosoma</taxon>
        <taxon>Nannomonas</taxon>
    </lineage>
</organism>